<dbReference type="GeneID" id="75827154"/>
<name>A0A9P9Y3V6_9HYPO</name>
<reference evidence="2" key="2">
    <citation type="submission" date="2022-07" db="EMBL/GenBank/DDBJ databases">
        <authorList>
            <person name="Goncalves M.F.M."/>
            <person name="Hilario S."/>
            <person name="Van De Peer Y."/>
            <person name="Esteves A.C."/>
            <person name="Alves A."/>
        </authorList>
    </citation>
    <scope>NUCLEOTIDE SEQUENCE</scope>
    <source>
        <strain evidence="2">MUM 19.33</strain>
    </source>
</reference>
<sequence length="371" mass="38108">MLLAALHLTHAAVFPRVNLSDRRALLPNDEDARAAADGDNPVIVRETVTIREGCTATMEKRQDDSGIPADAFEGLRLSFVTETETVTASQTQERATETKTVTVKGDTVTETKEAVTVTQVAEAAQAAEPAEQPVVVSKGATITAPGCLETPAAGEPASSHTLPSPGGESDAVEGGDKGIVIVPLDETNVSRTTLTFDPLATSEPSPSLEDSTSLDAGEPPASELLLATSVPEEEEGGAPPVTVVPAPAAPESTTEPTTIASTTESTTIASTTEPETIVETEAPVASEPPTAEKPAESDSSDGASDGGNEQEKNQSDGGNNNLPDPSAPADEANQGEEVELPPIDLSTYSLESQLDLGGLVLRTAGPEPTQT</sequence>
<dbReference type="AlphaFoldDB" id="A0A9P9Y3V6"/>
<feature type="region of interest" description="Disordered" evidence="1">
    <location>
        <begin position="196"/>
        <end position="346"/>
    </location>
</feature>
<comment type="caution">
    <text evidence="2">The sequence shown here is derived from an EMBL/GenBank/DDBJ whole genome shotgun (WGS) entry which is preliminary data.</text>
</comment>
<feature type="compositionally biased region" description="Low complexity" evidence="1">
    <location>
        <begin position="237"/>
        <end position="275"/>
    </location>
</feature>
<dbReference type="OrthoDB" id="10429429at2759"/>
<accession>A0A9P9Y3V6</accession>
<keyword evidence="3" id="KW-1185">Reference proteome</keyword>
<organism evidence="2 3">
    <name type="scientific">Emericellopsis cladophorae</name>
    <dbReference type="NCBI Taxonomy" id="2686198"/>
    <lineage>
        <taxon>Eukaryota</taxon>
        <taxon>Fungi</taxon>
        <taxon>Dikarya</taxon>
        <taxon>Ascomycota</taxon>
        <taxon>Pezizomycotina</taxon>
        <taxon>Sordariomycetes</taxon>
        <taxon>Hypocreomycetidae</taxon>
        <taxon>Hypocreales</taxon>
        <taxon>Bionectriaceae</taxon>
        <taxon>Emericellopsis</taxon>
    </lineage>
</organism>
<feature type="compositionally biased region" description="Polar residues" evidence="1">
    <location>
        <begin position="202"/>
        <end position="214"/>
    </location>
</feature>
<gene>
    <name evidence="2" type="ORF">J7T54_000635</name>
</gene>
<dbReference type="RefSeq" id="XP_051363989.1">
    <property type="nucleotide sequence ID" value="XM_051504476.1"/>
</dbReference>
<protein>
    <submittedName>
        <fullName evidence="2">Uncharacterized protein</fullName>
    </submittedName>
</protein>
<evidence type="ECO:0000313" key="3">
    <source>
        <dbReference type="Proteomes" id="UP001055219"/>
    </source>
</evidence>
<evidence type="ECO:0000313" key="2">
    <source>
        <dbReference type="EMBL" id="KAI6783133.1"/>
    </source>
</evidence>
<reference evidence="2" key="1">
    <citation type="journal article" date="2021" name="J Fungi (Basel)">
        <title>Genomic and Metabolomic Analyses of the Marine Fungus Emericellopsis cladophorae: Insights into Saltwater Adaptability Mechanisms and Its Biosynthetic Potential.</title>
        <authorList>
            <person name="Goncalves M.F.M."/>
            <person name="Hilario S."/>
            <person name="Van de Peer Y."/>
            <person name="Esteves A.C."/>
            <person name="Alves A."/>
        </authorList>
    </citation>
    <scope>NUCLEOTIDE SEQUENCE</scope>
    <source>
        <strain evidence="2">MUM 19.33</strain>
    </source>
</reference>
<evidence type="ECO:0000256" key="1">
    <source>
        <dbReference type="SAM" id="MobiDB-lite"/>
    </source>
</evidence>
<dbReference type="Proteomes" id="UP001055219">
    <property type="component" value="Unassembled WGS sequence"/>
</dbReference>
<proteinExistence type="predicted"/>
<feature type="region of interest" description="Disordered" evidence="1">
    <location>
        <begin position="146"/>
        <end position="174"/>
    </location>
</feature>
<dbReference type="EMBL" id="JAGIXG020000009">
    <property type="protein sequence ID" value="KAI6783133.1"/>
    <property type="molecule type" value="Genomic_DNA"/>
</dbReference>